<dbReference type="Pfam" id="PF00440">
    <property type="entry name" value="TetR_N"/>
    <property type="match status" value="1"/>
</dbReference>
<evidence type="ECO:0000256" key="3">
    <source>
        <dbReference type="ARBA" id="ARBA00023163"/>
    </source>
</evidence>
<sequence length="184" mass="19808">MLDAAVEVFSRNGFHGSSMDDIAEVAAISKPMLYLYLGSKEELFAACITREALRFVEAVTSSADPTLPPREQLARGAEAFFTFVAEHRDSWFVLYRQARAEQPFAQQVLSGRAQIALVVSALLQRANPHGLDAGYFDSVAFALVGAGETLADRMLDQAEPDPTATATLLVGLAWHGLAGARPAP</sequence>
<dbReference type="PANTHER" id="PTHR30055">
    <property type="entry name" value="HTH-TYPE TRANSCRIPTIONAL REGULATOR RUTR"/>
    <property type="match status" value="1"/>
</dbReference>
<dbReference type="Gene3D" id="1.10.357.10">
    <property type="entry name" value="Tetracycline Repressor, domain 2"/>
    <property type="match status" value="1"/>
</dbReference>
<evidence type="ECO:0000256" key="4">
    <source>
        <dbReference type="PROSITE-ProRule" id="PRU00335"/>
    </source>
</evidence>
<evidence type="ECO:0000313" key="7">
    <source>
        <dbReference type="Proteomes" id="UP001164965"/>
    </source>
</evidence>
<dbReference type="PROSITE" id="PS50977">
    <property type="entry name" value="HTH_TETR_2"/>
    <property type="match status" value="1"/>
</dbReference>
<dbReference type="InterPro" id="IPR036271">
    <property type="entry name" value="Tet_transcr_reg_TetR-rel_C_sf"/>
</dbReference>
<dbReference type="EMBL" id="CP110615">
    <property type="protein sequence ID" value="UZJ26750.1"/>
    <property type="molecule type" value="Genomic_DNA"/>
</dbReference>
<dbReference type="SUPFAM" id="SSF46689">
    <property type="entry name" value="Homeodomain-like"/>
    <property type="match status" value="1"/>
</dbReference>
<dbReference type="PANTHER" id="PTHR30055:SF158">
    <property type="entry name" value="POSSIBLE TRANSCRIPTIONAL REGULATORY PROTEIN (PROBABLY TETR-FAMILY)"/>
    <property type="match status" value="1"/>
</dbReference>
<keyword evidence="7" id="KW-1185">Reference proteome</keyword>
<keyword evidence="1" id="KW-0805">Transcription regulation</keyword>
<dbReference type="InterPro" id="IPR054129">
    <property type="entry name" value="DesT_TetR_C"/>
</dbReference>
<evidence type="ECO:0000313" key="6">
    <source>
        <dbReference type="EMBL" id="UZJ26750.1"/>
    </source>
</evidence>
<organism evidence="6 7">
    <name type="scientific">Rhodococcus antarcticus</name>
    <dbReference type="NCBI Taxonomy" id="2987751"/>
    <lineage>
        <taxon>Bacteria</taxon>
        <taxon>Bacillati</taxon>
        <taxon>Actinomycetota</taxon>
        <taxon>Actinomycetes</taxon>
        <taxon>Mycobacteriales</taxon>
        <taxon>Nocardiaceae</taxon>
        <taxon>Rhodococcus</taxon>
    </lineage>
</organism>
<dbReference type="PRINTS" id="PR00455">
    <property type="entry name" value="HTHTETR"/>
</dbReference>
<keyword evidence="2 4" id="KW-0238">DNA-binding</keyword>
<dbReference type="Pfam" id="PF21943">
    <property type="entry name" value="TetR_C_46"/>
    <property type="match status" value="1"/>
</dbReference>
<feature type="domain" description="HTH tetR-type" evidence="5">
    <location>
        <begin position="1"/>
        <end position="55"/>
    </location>
</feature>
<protein>
    <submittedName>
        <fullName evidence="6">TetR/AcrR family transcriptional regulator</fullName>
    </submittedName>
</protein>
<evidence type="ECO:0000256" key="2">
    <source>
        <dbReference type="ARBA" id="ARBA00023125"/>
    </source>
</evidence>
<feature type="DNA-binding region" description="H-T-H motif" evidence="4">
    <location>
        <begin position="18"/>
        <end position="37"/>
    </location>
</feature>
<gene>
    <name evidence="6" type="ORF">RHODO2019_17750</name>
</gene>
<evidence type="ECO:0000259" key="5">
    <source>
        <dbReference type="PROSITE" id="PS50977"/>
    </source>
</evidence>
<dbReference type="InterPro" id="IPR009057">
    <property type="entry name" value="Homeodomain-like_sf"/>
</dbReference>
<dbReference type="InterPro" id="IPR001647">
    <property type="entry name" value="HTH_TetR"/>
</dbReference>
<reference evidence="6" key="1">
    <citation type="submission" date="2022-10" db="EMBL/GenBank/DDBJ databases">
        <title>Rhodococcus sp.75.</title>
        <authorList>
            <person name="Sun M."/>
        </authorList>
    </citation>
    <scope>NUCLEOTIDE SEQUENCE</scope>
    <source>
        <strain evidence="6">75</strain>
    </source>
</reference>
<proteinExistence type="predicted"/>
<dbReference type="RefSeq" id="WP_265384854.1">
    <property type="nucleotide sequence ID" value="NZ_CP110615.1"/>
</dbReference>
<dbReference type="SUPFAM" id="SSF48498">
    <property type="entry name" value="Tetracyclin repressor-like, C-terminal domain"/>
    <property type="match status" value="1"/>
</dbReference>
<dbReference type="Proteomes" id="UP001164965">
    <property type="component" value="Chromosome"/>
</dbReference>
<accession>A0ABY6P519</accession>
<evidence type="ECO:0000256" key="1">
    <source>
        <dbReference type="ARBA" id="ARBA00023015"/>
    </source>
</evidence>
<dbReference type="InterPro" id="IPR050109">
    <property type="entry name" value="HTH-type_TetR-like_transc_reg"/>
</dbReference>
<keyword evidence="3" id="KW-0804">Transcription</keyword>
<name>A0ABY6P519_9NOCA</name>